<reference evidence="2 3" key="1">
    <citation type="submission" date="2022-12" db="EMBL/GenBank/DDBJ databases">
        <authorList>
            <person name="Mo P."/>
        </authorList>
    </citation>
    <scope>NUCLEOTIDE SEQUENCE [LARGE SCALE GENOMIC DNA]</scope>
    <source>
        <strain evidence="2 3">HUAS 2-6</strain>
    </source>
</reference>
<dbReference type="CDD" id="cd00093">
    <property type="entry name" value="HTH_XRE"/>
    <property type="match status" value="1"/>
</dbReference>
<dbReference type="InterPro" id="IPR010982">
    <property type="entry name" value="Lambda_DNA-bd_dom_sf"/>
</dbReference>
<accession>A0ABY7P019</accession>
<dbReference type="InterPro" id="IPR001387">
    <property type="entry name" value="Cro/C1-type_HTH"/>
</dbReference>
<dbReference type="RefSeq" id="WP_270081629.1">
    <property type="nucleotide sequence ID" value="NZ_CP115300.1"/>
</dbReference>
<name>A0ABY7P019_9ACTN</name>
<evidence type="ECO:0000313" key="2">
    <source>
        <dbReference type="EMBL" id="WBO63826.1"/>
    </source>
</evidence>
<evidence type="ECO:0000256" key="1">
    <source>
        <dbReference type="SAM" id="MobiDB-lite"/>
    </source>
</evidence>
<evidence type="ECO:0000313" key="3">
    <source>
        <dbReference type="Proteomes" id="UP001212326"/>
    </source>
</evidence>
<proteinExistence type="predicted"/>
<feature type="region of interest" description="Disordered" evidence="1">
    <location>
        <begin position="1"/>
        <end position="34"/>
    </location>
</feature>
<sequence length="289" mass="32271">MTRATRTEQPPAGRTAGRRGRKPGPISETAGRTHRAWLEPVRDAVFSRGLTLDDVADRSGFSKTRISELLRGNGYYPAWEITFSVIRTLGLPVQPMRRLWTAAAREAGKDPGWIRQCLQQVACEPETPPLPYQAFTESVRAAYTAYARAFLQTDDRARSAVAETFDVLWLSWGTATGEENLRRHAWRLLRARVLAGAARRDGHPDLRPAVFSTGEVHESVPGHFVVLPDLVDLFDAIARLPLDQMDVVVLARLCGLDLAETIPYVTGQTPAFCRSLAYLLRSFWTETAR</sequence>
<dbReference type="Proteomes" id="UP001212326">
    <property type="component" value="Chromosome"/>
</dbReference>
<protein>
    <submittedName>
        <fullName evidence="2">XRE family transcriptional regulator</fullName>
    </submittedName>
</protein>
<dbReference type="SUPFAM" id="SSF47413">
    <property type="entry name" value="lambda repressor-like DNA-binding domains"/>
    <property type="match status" value="1"/>
</dbReference>
<gene>
    <name evidence="2" type="ORF">O1G22_13815</name>
</gene>
<keyword evidence="3" id="KW-1185">Reference proteome</keyword>
<organism evidence="2 3">
    <name type="scientific">Streptomyces camelliae</name>
    <dbReference type="NCBI Taxonomy" id="3004093"/>
    <lineage>
        <taxon>Bacteria</taxon>
        <taxon>Bacillati</taxon>
        <taxon>Actinomycetota</taxon>
        <taxon>Actinomycetes</taxon>
        <taxon>Kitasatosporales</taxon>
        <taxon>Streptomycetaceae</taxon>
        <taxon>Streptomyces</taxon>
    </lineage>
</organism>
<dbReference type="EMBL" id="CP115300">
    <property type="protein sequence ID" value="WBO63826.1"/>
    <property type="molecule type" value="Genomic_DNA"/>
</dbReference>